<comment type="caution">
    <text evidence="1">The sequence shown here is derived from an EMBL/GenBank/DDBJ whole genome shotgun (WGS) entry which is preliminary data.</text>
</comment>
<organism evidence="1 2">
    <name type="scientific">Microctonus hyperodae</name>
    <name type="common">Parasitoid wasp</name>
    <dbReference type="NCBI Taxonomy" id="165561"/>
    <lineage>
        <taxon>Eukaryota</taxon>
        <taxon>Metazoa</taxon>
        <taxon>Ecdysozoa</taxon>
        <taxon>Arthropoda</taxon>
        <taxon>Hexapoda</taxon>
        <taxon>Insecta</taxon>
        <taxon>Pterygota</taxon>
        <taxon>Neoptera</taxon>
        <taxon>Endopterygota</taxon>
        <taxon>Hymenoptera</taxon>
        <taxon>Apocrita</taxon>
        <taxon>Ichneumonoidea</taxon>
        <taxon>Braconidae</taxon>
        <taxon>Euphorinae</taxon>
        <taxon>Microctonus</taxon>
    </lineage>
</organism>
<dbReference type="EMBL" id="JAQQBR010000004">
    <property type="protein sequence ID" value="KAK0179021.1"/>
    <property type="molecule type" value="Genomic_DNA"/>
</dbReference>
<evidence type="ECO:0000313" key="2">
    <source>
        <dbReference type="Proteomes" id="UP001168972"/>
    </source>
</evidence>
<gene>
    <name evidence="1" type="ORF">PV327_007848</name>
</gene>
<keyword evidence="2" id="KW-1185">Reference proteome</keyword>
<sequence>MERAKTRAPKGLCLMVRDGKRVYTVWRRGKKGVEGIKGGYDARVHDERERDGCVVGIRTEYFCNGDGMMRFGWGLERDETSLVALKK</sequence>
<proteinExistence type="predicted"/>
<accession>A0AA39KZ52</accession>
<reference evidence="1" key="1">
    <citation type="journal article" date="2023" name="bioRxiv">
        <title>Scaffold-level genome assemblies of two parasitoid biocontrol wasps reveal the parthenogenesis mechanism and an associated novel virus.</title>
        <authorList>
            <person name="Inwood S."/>
            <person name="Skelly J."/>
            <person name="Guhlin J."/>
            <person name="Harrop T."/>
            <person name="Goldson S."/>
            <person name="Dearden P."/>
        </authorList>
    </citation>
    <scope>NUCLEOTIDE SEQUENCE</scope>
    <source>
        <strain evidence="1">Lincoln</strain>
        <tissue evidence="1">Whole body</tissue>
    </source>
</reference>
<dbReference type="AlphaFoldDB" id="A0AA39KZ52"/>
<reference evidence="1" key="2">
    <citation type="submission" date="2023-03" db="EMBL/GenBank/DDBJ databases">
        <authorList>
            <person name="Inwood S.N."/>
            <person name="Skelly J.G."/>
            <person name="Guhlin J."/>
            <person name="Harrop T.W.R."/>
            <person name="Goldson S.G."/>
            <person name="Dearden P.K."/>
        </authorList>
    </citation>
    <scope>NUCLEOTIDE SEQUENCE</scope>
    <source>
        <strain evidence="1">Lincoln</strain>
        <tissue evidence="1">Whole body</tissue>
    </source>
</reference>
<dbReference type="Proteomes" id="UP001168972">
    <property type="component" value="Unassembled WGS sequence"/>
</dbReference>
<name>A0AA39KZ52_MICHY</name>
<evidence type="ECO:0000313" key="1">
    <source>
        <dbReference type="EMBL" id="KAK0179021.1"/>
    </source>
</evidence>
<protein>
    <submittedName>
        <fullName evidence="1">Uncharacterized protein</fullName>
    </submittedName>
</protein>